<keyword evidence="2" id="KW-0496">Mitochondrion</keyword>
<protein>
    <submittedName>
        <fullName evidence="4">LALA0S06e07822g1_1</fullName>
    </submittedName>
</protein>
<evidence type="ECO:0000313" key="5">
    <source>
        <dbReference type="Proteomes" id="UP000054304"/>
    </source>
</evidence>
<evidence type="ECO:0000256" key="1">
    <source>
        <dbReference type="ARBA" id="ARBA00004173"/>
    </source>
</evidence>
<dbReference type="SUPFAM" id="SSF81406">
    <property type="entry name" value="Mitochondrial cytochrome c oxidase subunit IV"/>
    <property type="match status" value="1"/>
</dbReference>
<dbReference type="Proteomes" id="UP000054304">
    <property type="component" value="Unassembled WGS sequence"/>
</dbReference>
<reference evidence="4 5" key="1">
    <citation type="submission" date="2014-12" db="EMBL/GenBank/DDBJ databases">
        <authorList>
            <person name="Neuveglise Cecile"/>
        </authorList>
    </citation>
    <scope>NUCLEOTIDE SEQUENCE [LARGE SCALE GENOMIC DNA]</scope>
    <source>
        <strain evidence="4 5">CBS 12615</strain>
    </source>
</reference>
<keyword evidence="5" id="KW-1185">Reference proteome</keyword>
<dbReference type="EMBL" id="LN736365">
    <property type="protein sequence ID" value="CEP62959.1"/>
    <property type="molecule type" value="Genomic_DNA"/>
</dbReference>
<dbReference type="GeneID" id="34686447"/>
<dbReference type="GO" id="GO:0005739">
    <property type="term" value="C:mitochondrion"/>
    <property type="evidence" value="ECO:0007669"/>
    <property type="project" value="UniProtKB-SubCell"/>
</dbReference>
<dbReference type="GO" id="GO:0045277">
    <property type="term" value="C:respiratory chain complex IV"/>
    <property type="evidence" value="ECO:0007669"/>
    <property type="project" value="InterPro"/>
</dbReference>
<dbReference type="InterPro" id="IPR004203">
    <property type="entry name" value="Cyt_c_oxidase_su4_fam"/>
</dbReference>
<keyword evidence="3" id="KW-0812">Transmembrane</keyword>
<organism evidence="4 5">
    <name type="scientific">Lachancea lanzarotensis</name>
    <dbReference type="NCBI Taxonomy" id="1245769"/>
    <lineage>
        <taxon>Eukaryota</taxon>
        <taxon>Fungi</taxon>
        <taxon>Dikarya</taxon>
        <taxon>Ascomycota</taxon>
        <taxon>Saccharomycotina</taxon>
        <taxon>Saccharomycetes</taxon>
        <taxon>Saccharomycetales</taxon>
        <taxon>Saccharomycetaceae</taxon>
        <taxon>Lachancea</taxon>
    </lineage>
</organism>
<proteinExistence type="predicted"/>
<keyword evidence="3" id="KW-1133">Transmembrane helix</keyword>
<evidence type="ECO:0000256" key="3">
    <source>
        <dbReference type="SAM" id="Phobius"/>
    </source>
</evidence>
<dbReference type="Pfam" id="PF02936">
    <property type="entry name" value="COX4"/>
    <property type="match status" value="1"/>
</dbReference>
<dbReference type="InterPro" id="IPR036639">
    <property type="entry name" value="Cyt_c_oxidase_su4_sf"/>
</dbReference>
<dbReference type="OrthoDB" id="186013at2759"/>
<dbReference type="STRING" id="1245769.A0A0C7N8V0"/>
<dbReference type="AlphaFoldDB" id="A0A0C7N8V0"/>
<dbReference type="RefSeq" id="XP_022629181.1">
    <property type="nucleotide sequence ID" value="XM_022772037.1"/>
</dbReference>
<accession>A0A0C7N8V0</accession>
<keyword evidence="3" id="KW-0472">Membrane</keyword>
<sequence length="143" mass="16218">MLTRSIGRAAVRPAICMSRCLSTAVYEPPKYDELDTNTWLKIDKETREEITEYLDWKMEANWSLMTPREQRAAYFVAFGDYGPRAKPGSKAAQMQMSGAELILRGVFSTVLFTAVAISVLNYGKDRRVMENLDKLKESADHVS</sequence>
<name>A0A0C7N8V0_9SACH</name>
<gene>
    <name evidence="4" type="ORF">LALA0_S06e07822g</name>
</gene>
<dbReference type="GO" id="GO:0006123">
    <property type="term" value="P:mitochondrial electron transport, cytochrome c to oxygen"/>
    <property type="evidence" value="ECO:0007669"/>
    <property type="project" value="InterPro"/>
</dbReference>
<feature type="transmembrane region" description="Helical" evidence="3">
    <location>
        <begin position="101"/>
        <end position="122"/>
    </location>
</feature>
<dbReference type="Gene3D" id="1.10.442.10">
    <property type="entry name" value="Cytochrome c oxidase subunit IV"/>
    <property type="match status" value="1"/>
</dbReference>
<dbReference type="HOGENOM" id="CLU_148802_0_0_1"/>
<comment type="subcellular location">
    <subcellularLocation>
        <location evidence="1">Mitochondrion</location>
    </subcellularLocation>
</comment>
<evidence type="ECO:0000256" key="2">
    <source>
        <dbReference type="ARBA" id="ARBA00023128"/>
    </source>
</evidence>
<evidence type="ECO:0000313" key="4">
    <source>
        <dbReference type="EMBL" id="CEP62959.1"/>
    </source>
</evidence>